<sequence length="111" mass="12366">MFWPWLLSASLPSRSFDGCLSDFPARHESQSTRISNHAKLVTLHENIVGHFAYVECLWIGTPNAYGHSWQSTIARPAQLSIPSRRRFTAALVPVQLCSQTPPHSPMPSKPG</sequence>
<reference evidence="1" key="2">
    <citation type="submission" date="2023-06" db="EMBL/GenBank/DDBJ databases">
        <authorList>
            <consortium name="Lawrence Berkeley National Laboratory"/>
            <person name="Haridas S."/>
            <person name="Hensen N."/>
            <person name="Bonometti L."/>
            <person name="Westerberg I."/>
            <person name="Brannstrom I.O."/>
            <person name="Guillou S."/>
            <person name="Cros-Aarteil S."/>
            <person name="Calhoun S."/>
            <person name="Kuo A."/>
            <person name="Mondo S."/>
            <person name="Pangilinan J."/>
            <person name="Riley R."/>
            <person name="Labutti K."/>
            <person name="Andreopoulos B."/>
            <person name="Lipzen A."/>
            <person name="Chen C."/>
            <person name="Yanf M."/>
            <person name="Daum C."/>
            <person name="Ng V."/>
            <person name="Clum A."/>
            <person name="Steindorff A."/>
            <person name="Ohm R."/>
            <person name="Martin F."/>
            <person name="Silar P."/>
            <person name="Natvig D."/>
            <person name="Lalanne C."/>
            <person name="Gautier V."/>
            <person name="Ament-Velasquez S.L."/>
            <person name="Kruys A."/>
            <person name="Hutchinson M.I."/>
            <person name="Powell A.J."/>
            <person name="Barry K."/>
            <person name="Miller A.N."/>
            <person name="Grigoriev I.V."/>
            <person name="Debuchy R."/>
            <person name="Gladieux P."/>
            <person name="Thoren M.H."/>
            <person name="Johannesson H."/>
        </authorList>
    </citation>
    <scope>NUCLEOTIDE SEQUENCE</scope>
    <source>
        <strain evidence="1">CBS 955.72</strain>
    </source>
</reference>
<evidence type="ECO:0000313" key="2">
    <source>
        <dbReference type="Proteomes" id="UP001275084"/>
    </source>
</evidence>
<keyword evidence="2" id="KW-1185">Reference proteome</keyword>
<evidence type="ECO:0000313" key="1">
    <source>
        <dbReference type="EMBL" id="KAK3363552.1"/>
    </source>
</evidence>
<dbReference type="EMBL" id="JAUIQD010000001">
    <property type="protein sequence ID" value="KAK3363552.1"/>
    <property type="molecule type" value="Genomic_DNA"/>
</dbReference>
<gene>
    <name evidence="1" type="ORF">B0T25DRAFT_527867</name>
</gene>
<proteinExistence type="predicted"/>
<reference evidence="1" key="1">
    <citation type="journal article" date="2023" name="Mol. Phylogenet. Evol.">
        <title>Genome-scale phylogeny and comparative genomics of the fungal order Sordariales.</title>
        <authorList>
            <person name="Hensen N."/>
            <person name="Bonometti L."/>
            <person name="Westerberg I."/>
            <person name="Brannstrom I.O."/>
            <person name="Guillou S."/>
            <person name="Cros-Aarteil S."/>
            <person name="Calhoun S."/>
            <person name="Haridas S."/>
            <person name="Kuo A."/>
            <person name="Mondo S."/>
            <person name="Pangilinan J."/>
            <person name="Riley R."/>
            <person name="LaButti K."/>
            <person name="Andreopoulos B."/>
            <person name="Lipzen A."/>
            <person name="Chen C."/>
            <person name="Yan M."/>
            <person name="Daum C."/>
            <person name="Ng V."/>
            <person name="Clum A."/>
            <person name="Steindorff A."/>
            <person name="Ohm R.A."/>
            <person name="Martin F."/>
            <person name="Silar P."/>
            <person name="Natvig D.O."/>
            <person name="Lalanne C."/>
            <person name="Gautier V."/>
            <person name="Ament-Velasquez S.L."/>
            <person name="Kruys A."/>
            <person name="Hutchinson M.I."/>
            <person name="Powell A.J."/>
            <person name="Barry K."/>
            <person name="Miller A.N."/>
            <person name="Grigoriev I.V."/>
            <person name="Debuchy R."/>
            <person name="Gladieux P."/>
            <person name="Hiltunen Thoren M."/>
            <person name="Johannesson H."/>
        </authorList>
    </citation>
    <scope>NUCLEOTIDE SEQUENCE</scope>
    <source>
        <strain evidence="1">CBS 955.72</strain>
    </source>
</reference>
<comment type="caution">
    <text evidence="1">The sequence shown here is derived from an EMBL/GenBank/DDBJ whole genome shotgun (WGS) entry which is preliminary data.</text>
</comment>
<protein>
    <submittedName>
        <fullName evidence="1">Uncharacterized protein</fullName>
    </submittedName>
</protein>
<dbReference type="AlphaFoldDB" id="A0AAJ0HVP8"/>
<dbReference type="Proteomes" id="UP001275084">
    <property type="component" value="Unassembled WGS sequence"/>
</dbReference>
<organism evidence="1 2">
    <name type="scientific">Lasiosphaeria hispida</name>
    <dbReference type="NCBI Taxonomy" id="260671"/>
    <lineage>
        <taxon>Eukaryota</taxon>
        <taxon>Fungi</taxon>
        <taxon>Dikarya</taxon>
        <taxon>Ascomycota</taxon>
        <taxon>Pezizomycotina</taxon>
        <taxon>Sordariomycetes</taxon>
        <taxon>Sordariomycetidae</taxon>
        <taxon>Sordariales</taxon>
        <taxon>Lasiosphaeriaceae</taxon>
        <taxon>Lasiosphaeria</taxon>
    </lineage>
</organism>
<name>A0AAJ0HVP8_9PEZI</name>
<accession>A0AAJ0HVP8</accession>